<dbReference type="PANTHER" id="PTHR23018:SF13">
    <property type="entry name" value="G-PROTEIN COUPLED RECEPTORS FAMILY 1 PROFILE DOMAIN-CONTAINING PROTEIN"/>
    <property type="match status" value="1"/>
</dbReference>
<dbReference type="Gene3D" id="1.20.1070.10">
    <property type="entry name" value="Rhodopsin 7-helix transmembrane proteins"/>
    <property type="match status" value="1"/>
</dbReference>
<dbReference type="SUPFAM" id="SSF81321">
    <property type="entry name" value="Family A G protein-coupled receptor-like"/>
    <property type="match status" value="1"/>
</dbReference>
<dbReference type="eggNOG" id="ENOG502TIGR">
    <property type="taxonomic scope" value="Eukaryota"/>
</dbReference>
<dbReference type="AlphaFoldDB" id="A0A1I7TQQ7"/>
<protein>
    <submittedName>
        <fullName evidence="2">7TM_GPCR_Srx domain-containing protein</fullName>
    </submittedName>
</protein>
<accession>A0A1I7TQQ7</accession>
<organism evidence="1 2">
    <name type="scientific">Caenorhabditis tropicalis</name>
    <dbReference type="NCBI Taxonomy" id="1561998"/>
    <lineage>
        <taxon>Eukaryota</taxon>
        <taxon>Metazoa</taxon>
        <taxon>Ecdysozoa</taxon>
        <taxon>Nematoda</taxon>
        <taxon>Chromadorea</taxon>
        <taxon>Rhabditida</taxon>
        <taxon>Rhabditina</taxon>
        <taxon>Rhabditomorpha</taxon>
        <taxon>Rhabditoidea</taxon>
        <taxon>Rhabditidae</taxon>
        <taxon>Peloderinae</taxon>
        <taxon>Caenorhabditis</taxon>
    </lineage>
</organism>
<dbReference type="InterPro" id="IPR005047">
    <property type="entry name" value="7TM_GPCR_serpentine_rcpt_Srxa"/>
</dbReference>
<reference evidence="2" key="1">
    <citation type="submission" date="2016-11" db="UniProtKB">
        <authorList>
            <consortium name="WormBaseParasite"/>
        </authorList>
    </citation>
    <scope>IDENTIFICATION</scope>
</reference>
<evidence type="ECO:0000313" key="2">
    <source>
        <dbReference type="WBParaSite" id="Csp11.Scaffold629.g10826.t1"/>
    </source>
</evidence>
<dbReference type="Proteomes" id="UP000095282">
    <property type="component" value="Unplaced"/>
</dbReference>
<dbReference type="WBParaSite" id="Csp11.Scaffold629.g10826.t1">
    <property type="protein sequence ID" value="Csp11.Scaffold629.g10826.t1"/>
    <property type="gene ID" value="Csp11.Scaffold629.g10826"/>
</dbReference>
<dbReference type="PANTHER" id="PTHR23018">
    <property type="entry name" value="SERPENTINE RECEPTOR, CLASS XA-RELATED"/>
    <property type="match status" value="1"/>
</dbReference>
<name>A0A1I7TQQ7_9PELO</name>
<evidence type="ECO:0000313" key="1">
    <source>
        <dbReference type="Proteomes" id="UP000095282"/>
    </source>
</evidence>
<sequence>MFNMVLSEIFMNISQNILIEFPYFFPQDPDFYSFRTVKIVEIFSQMAYQGKFFIAILMAVNRLWVVIKPIGSDVFSTNRLRIYMTIGWVRIKISRKRKR</sequence>
<proteinExistence type="predicted"/>
<dbReference type="Pfam" id="PF03383">
    <property type="entry name" value="Serpentine_r_xa"/>
    <property type="match status" value="1"/>
</dbReference>
<keyword evidence="1" id="KW-1185">Reference proteome</keyword>